<organism evidence="1">
    <name type="scientific">viral metagenome</name>
    <dbReference type="NCBI Taxonomy" id="1070528"/>
    <lineage>
        <taxon>unclassified sequences</taxon>
        <taxon>metagenomes</taxon>
        <taxon>organismal metagenomes</taxon>
    </lineage>
</organism>
<dbReference type="InterPro" id="IPR043918">
    <property type="entry name" value="DUF5760"/>
</dbReference>
<accession>A0A6C0HQ40</accession>
<protein>
    <submittedName>
        <fullName evidence="1">Uncharacterized protein</fullName>
    </submittedName>
</protein>
<evidence type="ECO:0000313" key="1">
    <source>
        <dbReference type="EMBL" id="QHT82470.1"/>
    </source>
</evidence>
<proteinExistence type="predicted"/>
<dbReference type="Pfam" id="PF19064">
    <property type="entry name" value="DUF5760"/>
    <property type="match status" value="1"/>
</dbReference>
<sequence length="121" mass="14072">MSVNKDTLTTNIRAWIALDKEMNTLQKELKDRRKRKAELSRILIEIMRKNEIDCVDINDGKLVCSKHNTKSTLNKKKLVDVLGKYFANKVNVPTEEIAQFILDSRDVKTKDELRLKTVKKV</sequence>
<dbReference type="EMBL" id="MN740001">
    <property type="protein sequence ID" value="QHT82470.1"/>
    <property type="molecule type" value="Genomic_DNA"/>
</dbReference>
<reference evidence="1" key="1">
    <citation type="journal article" date="2020" name="Nature">
        <title>Giant virus diversity and host interactions through global metagenomics.</title>
        <authorList>
            <person name="Schulz F."/>
            <person name="Roux S."/>
            <person name="Paez-Espino D."/>
            <person name="Jungbluth S."/>
            <person name="Walsh D.A."/>
            <person name="Denef V.J."/>
            <person name="McMahon K.D."/>
            <person name="Konstantinidis K.T."/>
            <person name="Eloe-Fadrosh E.A."/>
            <person name="Kyrpides N.C."/>
            <person name="Woyke T."/>
        </authorList>
    </citation>
    <scope>NUCLEOTIDE SEQUENCE</scope>
    <source>
        <strain evidence="1">GVMAG-M-3300023184-161</strain>
    </source>
</reference>
<dbReference type="AlphaFoldDB" id="A0A6C0HQ40"/>
<name>A0A6C0HQ40_9ZZZZ</name>